<dbReference type="AlphaFoldDB" id="A0A099T3V1"/>
<dbReference type="PANTHER" id="PTHR42897:SF1">
    <property type="entry name" value="2-OXOACID OXIDOREDUCTASE (FERREDOXIN)"/>
    <property type="match status" value="1"/>
</dbReference>
<dbReference type="GO" id="GO:0006082">
    <property type="term" value="P:organic acid metabolic process"/>
    <property type="evidence" value="ECO:0007669"/>
    <property type="project" value="UniProtKB-ARBA"/>
</dbReference>
<dbReference type="OrthoDB" id="296931at2157"/>
<keyword evidence="2" id="KW-0560">Oxidoreductase</keyword>
<dbReference type="RefSeq" id="WP_048193034.1">
    <property type="nucleotide sequence ID" value="NZ_CAAGSM010000008.1"/>
</dbReference>
<keyword evidence="5" id="KW-0670">Pyruvate</keyword>
<dbReference type="Pfam" id="PF02775">
    <property type="entry name" value="TPP_enzyme_C"/>
    <property type="match status" value="1"/>
</dbReference>
<sequence length="311" mass="34574">MDTSTIRSIKELPPEENMLPGTAACAGCGGLLTLRYCLKALGDKIVIVNAAGCFTLLTIYPFSPFRNSWLYTAMACAPAGAQGVRDALDILIKKGKLDPEENLKVVVLSGDGSAYDMALSSTSGAIYRNLDFYYICYDNEAYGNTGFQHSGASPFGSRTGTTPPGKEVPVGSQLQKKNLFDIWNSHKPPYIATVSPAYPVDLMNKFKKAEQFKGPKLFISHIPCPPGWGFDPSRSVRLAKLSVETGLWPLKESVHGEVEHTYVPKKFKPVEEYLKEQERFSHLFKPVRQEDALKSIQEMVDEYWKKHELLP</sequence>
<evidence type="ECO:0000313" key="6">
    <source>
        <dbReference type="Proteomes" id="UP000029859"/>
    </source>
</evidence>
<keyword evidence="3" id="KW-1133">Transmembrane helix</keyword>
<dbReference type="InterPro" id="IPR051479">
    <property type="entry name" value="PorB-like"/>
</dbReference>
<dbReference type="InterPro" id="IPR011766">
    <property type="entry name" value="TPP_enzyme_TPP-bd"/>
</dbReference>
<dbReference type="GO" id="GO:0030976">
    <property type="term" value="F:thiamine pyrophosphate binding"/>
    <property type="evidence" value="ECO:0007669"/>
    <property type="project" value="InterPro"/>
</dbReference>
<gene>
    <name evidence="5" type="ORF">LI82_00665</name>
</gene>
<keyword evidence="3" id="KW-0812">Transmembrane</keyword>
<keyword evidence="6" id="KW-1185">Reference proteome</keyword>
<proteinExistence type="predicted"/>
<feature type="transmembrane region" description="Helical" evidence="3">
    <location>
        <begin position="45"/>
        <end position="63"/>
    </location>
</feature>
<accession>A0A099T3V1</accession>
<comment type="subunit">
    <text evidence="1">Heterotetramer of one alpha, one beta, one delta and one gamma chain.</text>
</comment>
<evidence type="ECO:0000256" key="1">
    <source>
        <dbReference type="ARBA" id="ARBA00011595"/>
    </source>
</evidence>
<evidence type="ECO:0000313" key="5">
    <source>
        <dbReference type="EMBL" id="KGK99757.1"/>
    </source>
</evidence>
<dbReference type="GO" id="GO:0044272">
    <property type="term" value="P:sulfur compound biosynthetic process"/>
    <property type="evidence" value="ECO:0007669"/>
    <property type="project" value="UniProtKB-ARBA"/>
</dbReference>
<dbReference type="EMBL" id="JRHO01000002">
    <property type="protein sequence ID" value="KGK99757.1"/>
    <property type="molecule type" value="Genomic_DNA"/>
</dbReference>
<name>A0A099T3V1_METMT</name>
<keyword evidence="3" id="KW-0472">Membrane</keyword>
<feature type="domain" description="Thiamine pyrophosphate enzyme TPP-binding" evidence="4">
    <location>
        <begin position="51"/>
        <end position="217"/>
    </location>
</feature>
<protein>
    <submittedName>
        <fullName evidence="5">Pyruvate synthase</fullName>
    </submittedName>
</protein>
<organism evidence="5 6">
    <name type="scientific">Methanococcoides methylutens</name>
    <dbReference type="NCBI Taxonomy" id="2226"/>
    <lineage>
        <taxon>Archaea</taxon>
        <taxon>Methanobacteriati</taxon>
        <taxon>Methanobacteriota</taxon>
        <taxon>Stenosarchaea group</taxon>
        <taxon>Methanomicrobia</taxon>
        <taxon>Methanosarcinales</taxon>
        <taxon>Methanosarcinaceae</taxon>
        <taxon>Methanococcoides</taxon>
    </lineage>
</organism>
<evidence type="ECO:0000256" key="3">
    <source>
        <dbReference type="SAM" id="Phobius"/>
    </source>
</evidence>
<dbReference type="Gene3D" id="3.40.50.970">
    <property type="match status" value="2"/>
</dbReference>
<dbReference type="SUPFAM" id="SSF52518">
    <property type="entry name" value="Thiamin diphosphate-binding fold (THDP-binding)"/>
    <property type="match status" value="1"/>
</dbReference>
<evidence type="ECO:0000259" key="4">
    <source>
        <dbReference type="Pfam" id="PF02775"/>
    </source>
</evidence>
<dbReference type="Proteomes" id="UP000029859">
    <property type="component" value="Unassembled WGS sequence"/>
</dbReference>
<reference evidence="5 6" key="1">
    <citation type="submission" date="2014-09" db="EMBL/GenBank/DDBJ databases">
        <title>Draft genome sequence of an obligately methylotrophic methanogen, Methanococcoides methylutens, isolated from marine sediment.</title>
        <authorList>
            <person name="Guan Y."/>
            <person name="Ngugi D.K."/>
            <person name="Blom J."/>
            <person name="Ali S."/>
            <person name="Ferry J.G."/>
            <person name="Stingl U."/>
        </authorList>
    </citation>
    <scope>NUCLEOTIDE SEQUENCE [LARGE SCALE GENOMIC DNA]</scope>
    <source>
        <strain evidence="5 6">DSM 2657</strain>
    </source>
</reference>
<dbReference type="GO" id="GO:0016491">
    <property type="term" value="F:oxidoreductase activity"/>
    <property type="evidence" value="ECO:0007669"/>
    <property type="project" value="UniProtKB-KW"/>
</dbReference>
<evidence type="ECO:0000256" key="2">
    <source>
        <dbReference type="ARBA" id="ARBA00023002"/>
    </source>
</evidence>
<comment type="caution">
    <text evidence="5">The sequence shown here is derived from an EMBL/GenBank/DDBJ whole genome shotgun (WGS) entry which is preliminary data.</text>
</comment>
<dbReference type="InterPro" id="IPR029061">
    <property type="entry name" value="THDP-binding"/>
</dbReference>
<dbReference type="PANTHER" id="PTHR42897">
    <property type="entry name" value="PYRUVATE SYNTHASE SUBUNIT PORB"/>
    <property type="match status" value="1"/>
</dbReference>